<dbReference type="InterPro" id="IPR029055">
    <property type="entry name" value="Ntn_hydrolases_N"/>
</dbReference>
<dbReference type="Proteomes" id="UP000535078">
    <property type="component" value="Unassembled WGS sequence"/>
</dbReference>
<evidence type="ECO:0000256" key="19">
    <source>
        <dbReference type="ARBA" id="ARBA00072108"/>
    </source>
</evidence>
<dbReference type="FunFam" id="3.60.20.10:FF:000001">
    <property type="entry name" value="Glutamate synthase, large subunit"/>
    <property type="match status" value="1"/>
</dbReference>
<keyword evidence="13" id="KW-0408">Iron</keyword>
<keyword evidence="10" id="KW-0274">FAD</keyword>
<evidence type="ECO:0000256" key="14">
    <source>
        <dbReference type="ARBA" id="ARBA00023014"/>
    </source>
</evidence>
<feature type="domain" description="Glutamine amidotransferase type-2" evidence="21">
    <location>
        <begin position="27"/>
        <end position="433"/>
    </location>
</feature>
<evidence type="ECO:0000256" key="16">
    <source>
        <dbReference type="ARBA" id="ARBA00023291"/>
    </source>
</evidence>
<evidence type="ECO:0000256" key="1">
    <source>
        <dbReference type="ARBA" id="ARBA00001917"/>
    </source>
</evidence>
<proteinExistence type="inferred from homology"/>
<accession>A0A7X6B6Z0</accession>
<evidence type="ECO:0000256" key="20">
    <source>
        <dbReference type="ARBA" id="ARBA00079921"/>
    </source>
</evidence>
<dbReference type="InterPro" id="IPR013785">
    <property type="entry name" value="Aldolase_TIM"/>
</dbReference>
<dbReference type="PANTHER" id="PTHR11938">
    <property type="entry name" value="FAD NADPH DEHYDROGENASE/OXIDOREDUCTASE"/>
    <property type="match status" value="1"/>
</dbReference>
<evidence type="ECO:0000259" key="21">
    <source>
        <dbReference type="PROSITE" id="PS51278"/>
    </source>
</evidence>
<dbReference type="InterPro" id="IPR036485">
    <property type="entry name" value="Glu_synth_asu_C_sf"/>
</dbReference>
<dbReference type="GO" id="GO:0051538">
    <property type="term" value="F:3 iron, 4 sulfur cluster binding"/>
    <property type="evidence" value="ECO:0007669"/>
    <property type="project" value="UniProtKB-KW"/>
</dbReference>
<evidence type="ECO:0000313" key="22">
    <source>
        <dbReference type="EMBL" id="NJB88100.1"/>
    </source>
</evidence>
<dbReference type="Gene3D" id="3.60.20.10">
    <property type="entry name" value="Glutamine Phosphoribosylpyrophosphate, subunit 1, domain 1"/>
    <property type="match status" value="1"/>
</dbReference>
<evidence type="ECO:0000256" key="2">
    <source>
        <dbReference type="ARBA" id="ARBA00001927"/>
    </source>
</evidence>
<dbReference type="PANTHER" id="PTHR11938:SF133">
    <property type="entry name" value="GLUTAMATE SYNTHASE (NADH)"/>
    <property type="match status" value="1"/>
</dbReference>
<dbReference type="Pfam" id="PF01493">
    <property type="entry name" value="GXGXG"/>
    <property type="match status" value="1"/>
</dbReference>
<keyword evidence="6" id="KW-0028">Amino-acid biosynthesis</keyword>
<organism evidence="22 23">
    <name type="scientific">Sphingopyxis italica</name>
    <dbReference type="NCBI Taxonomy" id="1129133"/>
    <lineage>
        <taxon>Bacteria</taxon>
        <taxon>Pseudomonadati</taxon>
        <taxon>Pseudomonadota</taxon>
        <taxon>Alphaproteobacteria</taxon>
        <taxon>Sphingomonadales</taxon>
        <taxon>Sphingomonadaceae</taxon>
        <taxon>Sphingopyxis</taxon>
    </lineage>
</organism>
<dbReference type="SUPFAM" id="SSF56235">
    <property type="entry name" value="N-terminal nucleophile aminohydrolases (Ntn hydrolases)"/>
    <property type="match status" value="1"/>
</dbReference>
<dbReference type="Pfam" id="PF00310">
    <property type="entry name" value="GATase_2"/>
    <property type="match status" value="1"/>
</dbReference>
<keyword evidence="14" id="KW-0411">Iron-sulfur</keyword>
<dbReference type="InterPro" id="IPR050711">
    <property type="entry name" value="ET-N_metabolism_enzyme"/>
</dbReference>
<evidence type="ECO:0000256" key="6">
    <source>
        <dbReference type="ARBA" id="ARBA00022605"/>
    </source>
</evidence>
<dbReference type="GO" id="GO:0019676">
    <property type="term" value="P:ammonia assimilation cycle"/>
    <property type="evidence" value="ECO:0007669"/>
    <property type="project" value="TreeGrafter"/>
</dbReference>
<dbReference type="SUPFAM" id="SSF51395">
    <property type="entry name" value="FMN-linked oxidoreductases"/>
    <property type="match status" value="1"/>
</dbReference>
<evidence type="ECO:0000313" key="23">
    <source>
        <dbReference type="Proteomes" id="UP000535078"/>
    </source>
</evidence>
<dbReference type="GO" id="GO:0006537">
    <property type="term" value="P:glutamate biosynthetic process"/>
    <property type="evidence" value="ECO:0007669"/>
    <property type="project" value="UniProtKB-KW"/>
</dbReference>
<evidence type="ECO:0000256" key="12">
    <source>
        <dbReference type="ARBA" id="ARBA00023002"/>
    </source>
</evidence>
<keyword evidence="15" id="KW-0314">Glutamate biosynthesis</keyword>
<keyword evidence="23" id="KW-1185">Reference proteome</keyword>
<dbReference type="Pfam" id="PF01645">
    <property type="entry name" value="Glu_synthase"/>
    <property type="match status" value="1"/>
</dbReference>
<dbReference type="InterPro" id="IPR002489">
    <property type="entry name" value="Glu_synth_asu_C"/>
</dbReference>
<keyword evidence="8" id="KW-0288">FMN</keyword>
<evidence type="ECO:0000256" key="5">
    <source>
        <dbReference type="ARBA" id="ARBA00012079"/>
    </source>
</evidence>
<protein>
    <recommendedName>
        <fullName evidence="19">Glutamate synthase [NADPH] large chain</fullName>
        <ecNumber evidence="5">1.4.1.13</ecNumber>
    </recommendedName>
    <alternativeName>
        <fullName evidence="20">Glutamate synthase subunit alpha</fullName>
    </alternativeName>
</protein>
<keyword evidence="9" id="KW-0479">Metal-binding</keyword>
<dbReference type="PROSITE" id="PS51278">
    <property type="entry name" value="GATASE_TYPE_2"/>
    <property type="match status" value="1"/>
</dbReference>
<evidence type="ECO:0000256" key="3">
    <source>
        <dbReference type="ARBA" id="ARBA00001974"/>
    </source>
</evidence>
<dbReference type="CDD" id="cd02808">
    <property type="entry name" value="GltS_FMN"/>
    <property type="match status" value="1"/>
</dbReference>
<name>A0A7X6B6Z0_9SPHN</name>
<comment type="similarity">
    <text evidence="4">Belongs to the glutamate synthase family.</text>
</comment>
<evidence type="ECO:0000256" key="17">
    <source>
        <dbReference type="ARBA" id="ARBA00037898"/>
    </source>
</evidence>
<evidence type="ECO:0000256" key="8">
    <source>
        <dbReference type="ARBA" id="ARBA00022643"/>
    </source>
</evidence>
<dbReference type="NCBIfam" id="NF008730">
    <property type="entry name" value="PRK11750.1"/>
    <property type="match status" value="1"/>
</dbReference>
<dbReference type="FunFam" id="3.20.20.70:FF:000097">
    <property type="entry name" value="Glutamate synthase, large subunit"/>
    <property type="match status" value="1"/>
</dbReference>
<evidence type="ECO:0000256" key="15">
    <source>
        <dbReference type="ARBA" id="ARBA00023164"/>
    </source>
</evidence>
<evidence type="ECO:0000256" key="7">
    <source>
        <dbReference type="ARBA" id="ARBA00022630"/>
    </source>
</evidence>
<evidence type="ECO:0000256" key="4">
    <source>
        <dbReference type="ARBA" id="ARBA00009716"/>
    </source>
</evidence>
<dbReference type="SUPFAM" id="SSF69336">
    <property type="entry name" value="Alpha subunit of glutamate synthase, C-terminal domain"/>
    <property type="match status" value="1"/>
</dbReference>
<comment type="cofactor">
    <cofactor evidence="3">
        <name>FAD</name>
        <dbReference type="ChEBI" id="CHEBI:57692"/>
    </cofactor>
</comment>
<keyword evidence="7" id="KW-0285">Flavoprotein</keyword>
<dbReference type="InterPro" id="IPR006982">
    <property type="entry name" value="Glu_synth_centr_N"/>
</dbReference>
<evidence type="ECO:0000256" key="11">
    <source>
        <dbReference type="ARBA" id="ARBA00022962"/>
    </source>
</evidence>
<dbReference type="Gene3D" id="3.20.20.70">
    <property type="entry name" value="Aldolase class I"/>
    <property type="match status" value="2"/>
</dbReference>
<dbReference type="EMBL" id="JAATIT010000001">
    <property type="protein sequence ID" value="NJB88100.1"/>
    <property type="molecule type" value="Genomic_DNA"/>
</dbReference>
<comment type="pathway">
    <text evidence="17">Amino-acid biosynthesis; L-glutamate biosynthesis via GLT pathway; L-glutamate from 2-oxoglutarate and L-glutamine (NADP(+) route): step 1/1.</text>
</comment>
<reference evidence="22 23" key="1">
    <citation type="submission" date="2020-03" db="EMBL/GenBank/DDBJ databases">
        <title>Genomic Encyclopedia of Type Strains, Phase IV (KMG-IV): sequencing the most valuable type-strain genomes for metagenomic binning, comparative biology and taxonomic classification.</title>
        <authorList>
            <person name="Goeker M."/>
        </authorList>
    </citation>
    <scope>NUCLEOTIDE SEQUENCE [LARGE SCALE GENOMIC DNA]</scope>
    <source>
        <strain evidence="22 23">DSM 25229</strain>
    </source>
</reference>
<evidence type="ECO:0000256" key="18">
    <source>
        <dbReference type="ARBA" id="ARBA00048151"/>
    </source>
</evidence>
<dbReference type="Gene3D" id="2.160.20.60">
    <property type="entry name" value="Glutamate synthase, alpha subunit, C-terminal domain"/>
    <property type="match status" value="1"/>
</dbReference>
<sequence length="1517" mass="164506">MTHYPTPDHARLEAEGMYRPDMESDACGVGMVAATDGKPSRRVVEAAIEALRAVWHRGAVDADGKTGDGAGIHVDLPVRFFDDAIAASGHKVRPNRLAVGMIFLPRTDLDAQEHCRTIVESEIIDAGFTIYGWRQVPVDVSVIGDKAQRTRPEIEQIMIAGPPMPQSGKDFGPDEASIDEFEKQLYLVRRRIEKKVIAAQIADFYVCSLSARSIIYKGLFLAESLADFFPDLTNKLFESRVAIFHQRYSTNTFPQWWLAQPFRCLAHNGEINTIRGNKNWMKSHEIKMASLAFGEHSEDIKPVIPAGASDTAALDAVFEALCRAGRDAPTAKLILVPEAWGSESDVPDNHRALYSYLASVMEPWDGPAALAMTDGRWAVAGMDRNALRPLRYTLTADNLLVVGSESGMVLLPEASVRKKGRLGPGQMIAVDLDEGTLYEDLAIKDKIADAQDYPSRVKGFRTMADLPKGGKSSLPGWDRQELLRRQVAAGLTMEDMELILSPMVEDAKEAIGSMGDDTPLAVISDKPRHVAQFFRQNFSQVTNPPIDSLRERHVMSLKTRFANLANILDEKGQSDHVLAIDSPVLVGDDWDRLRAYFGDAVADIDCTFAVGGDASTLRDAIARVRREAEDAVRAGRSELFLSDQTIGENRVGMAMVLAAAAVHTHLVRKGLRSYASINVRSAEVLDTHAFAVLVGVGATTVHAYLAEAAIADRQSRGLFGELSLDDCRLRFRKAIDDGLLKILAKMGIAVISSYRGGYNFEAVGLSRALVNDLFPGMPAKISGEGYQSLFINATEKHEAAFDGRVTTLPIGGFYRQRAGGEAHAYSAQLMHLLQTAVATDSYSTYLQFARGVADLPPIYLRDLMEFNYPAQGVALDSVEAITEIRKRFVTPGMSLGALSPEAHETLAIAMNRIGAKAVSGEGGEASERYRPYANGDNANSNIKQIASGRFGVTAEYLGACDEIEIKVAQGAKPGEGGQLPGFKVTEFIARLRHATPGVTLISPPPHHDIYSIEDLAQLIYDLKQINPKARVCVKLVSSAGIGTVAAGVAKAHADVILVAGNTGGTGASPQTSVKYAGTPWEMGLSEVNQVLTLNGLRHRIRLRTDGGLKTGRDIVIAAILGAEEFGIGTLSLVAMGCIMVRQCHSNTCPVGVCTQDEKLRQKFTGSPEKVINLMTFIAEEVREILAKLGVTSLDEVIGRTELLRQVSRGAEHLDDLDLNPILAKVDAPDDQRRSQGPNFRNPVPDSLDAQILSDAKPLFERGERMQLTYNVRNTHRAVGTRLSAEVTARFGMKGLADDHVQVRLRGTAGQSLGAFLCQGITLEVFGDANDYVGKGLSGGRIVVRPTVSSPLVSQHNSIVGNTVLYGATAGTLLAAGQAGERFAVRNSGAKVVVEGCGANGCEYMTGGTAVILGPVGSNFGAGMTGGMAFILDTDEQFERRANGESIVWQRLASSHWEAVLKELVEDHAKATGSKWSAEVLADWDRWRTRFWQVCPKEMLSRLTHSLNEEEVEVVAAE</sequence>
<evidence type="ECO:0000256" key="9">
    <source>
        <dbReference type="ARBA" id="ARBA00022723"/>
    </source>
</evidence>
<dbReference type="InterPro" id="IPR017932">
    <property type="entry name" value="GATase_2_dom"/>
</dbReference>
<comment type="cofactor">
    <cofactor evidence="1">
        <name>FMN</name>
        <dbReference type="ChEBI" id="CHEBI:58210"/>
    </cofactor>
</comment>
<dbReference type="GO" id="GO:0004355">
    <property type="term" value="F:glutamate synthase (NADPH) activity"/>
    <property type="evidence" value="ECO:0007669"/>
    <property type="project" value="UniProtKB-EC"/>
</dbReference>
<comment type="catalytic activity">
    <reaction evidence="18">
        <text>2 L-glutamate + NADP(+) = L-glutamine + 2-oxoglutarate + NADPH + H(+)</text>
        <dbReference type="Rhea" id="RHEA:15501"/>
        <dbReference type="ChEBI" id="CHEBI:15378"/>
        <dbReference type="ChEBI" id="CHEBI:16810"/>
        <dbReference type="ChEBI" id="CHEBI:29985"/>
        <dbReference type="ChEBI" id="CHEBI:57783"/>
        <dbReference type="ChEBI" id="CHEBI:58349"/>
        <dbReference type="ChEBI" id="CHEBI:58359"/>
        <dbReference type="EC" id="1.4.1.13"/>
    </reaction>
</comment>
<dbReference type="FunFam" id="2.160.20.60:FF:000001">
    <property type="entry name" value="Glutamate synthase, large subunit"/>
    <property type="match status" value="1"/>
</dbReference>
<comment type="caution">
    <text evidence="22">The sequence shown here is derived from an EMBL/GenBank/DDBJ whole genome shotgun (WGS) entry which is preliminary data.</text>
</comment>
<dbReference type="CDD" id="cd00982">
    <property type="entry name" value="gltB_C"/>
    <property type="match status" value="1"/>
</dbReference>
<dbReference type="InterPro" id="IPR002932">
    <property type="entry name" value="Glu_synthdom"/>
</dbReference>
<dbReference type="EC" id="1.4.1.13" evidence="5"/>
<dbReference type="Pfam" id="PF04898">
    <property type="entry name" value="Glu_syn_central"/>
    <property type="match status" value="1"/>
</dbReference>
<keyword evidence="16" id="KW-0003">3Fe-4S</keyword>
<evidence type="ECO:0000256" key="10">
    <source>
        <dbReference type="ARBA" id="ARBA00022827"/>
    </source>
</evidence>
<keyword evidence="12 22" id="KW-0560">Oxidoreductase</keyword>
<keyword evidence="11" id="KW-0315">Glutamine amidotransferase</keyword>
<dbReference type="CDD" id="cd00713">
    <property type="entry name" value="GltS"/>
    <property type="match status" value="1"/>
</dbReference>
<comment type="cofactor">
    <cofactor evidence="2">
        <name>[3Fe-4S] cluster</name>
        <dbReference type="ChEBI" id="CHEBI:21137"/>
    </cofactor>
</comment>
<gene>
    <name evidence="22" type="ORF">GGR90_000252</name>
</gene>
<dbReference type="GO" id="GO:0046872">
    <property type="term" value="F:metal ion binding"/>
    <property type="evidence" value="ECO:0007669"/>
    <property type="project" value="UniProtKB-KW"/>
</dbReference>
<evidence type="ECO:0000256" key="13">
    <source>
        <dbReference type="ARBA" id="ARBA00023004"/>
    </source>
</evidence>